<sequence length="168" mass="19534">MLCSKFEVSDTHYKKKAPELYLSKERRGLREKFDELYNEFDKVLLISIVMPKRSRDVQFDKTALTEKEFYMEITQQKLHYLFKDPVVVSTLEQVLGKKDDVYINTHLFPNDEFDKMMLEEGKEFITSEDGEQQAIKKRRVSAHSFAPISEQQVGGSISGVTITIKNGE</sequence>
<proteinExistence type="predicted"/>
<protein>
    <submittedName>
        <fullName evidence="1">Uncharacterized protein</fullName>
    </submittedName>
</protein>
<evidence type="ECO:0000313" key="1">
    <source>
        <dbReference type="EMBL" id="KAL0489898.1"/>
    </source>
</evidence>
<evidence type="ECO:0000313" key="2">
    <source>
        <dbReference type="Proteomes" id="UP001431209"/>
    </source>
</evidence>
<feature type="non-terminal residue" evidence="1">
    <location>
        <position position="168"/>
    </location>
</feature>
<comment type="caution">
    <text evidence="1">The sequence shown here is derived from an EMBL/GenBank/DDBJ whole genome shotgun (WGS) entry which is preliminary data.</text>
</comment>
<accession>A0AAW2ZKN7</accession>
<dbReference type="Proteomes" id="UP001431209">
    <property type="component" value="Unassembled WGS sequence"/>
</dbReference>
<name>A0AAW2ZKN7_9EUKA</name>
<dbReference type="EMBL" id="JAOPGA020001615">
    <property type="protein sequence ID" value="KAL0489898.1"/>
    <property type="molecule type" value="Genomic_DNA"/>
</dbReference>
<gene>
    <name evidence="1" type="ORF">AKO1_006011</name>
</gene>
<organism evidence="1 2">
    <name type="scientific">Acrasis kona</name>
    <dbReference type="NCBI Taxonomy" id="1008807"/>
    <lineage>
        <taxon>Eukaryota</taxon>
        <taxon>Discoba</taxon>
        <taxon>Heterolobosea</taxon>
        <taxon>Tetramitia</taxon>
        <taxon>Eutetramitia</taxon>
        <taxon>Acrasidae</taxon>
        <taxon>Acrasis</taxon>
    </lineage>
</organism>
<dbReference type="AlphaFoldDB" id="A0AAW2ZKN7"/>
<keyword evidence="2" id="KW-1185">Reference proteome</keyword>
<reference evidence="1 2" key="1">
    <citation type="submission" date="2024-03" db="EMBL/GenBank/DDBJ databases">
        <title>The Acrasis kona genome and developmental transcriptomes reveal deep origins of eukaryotic multicellular pathways.</title>
        <authorList>
            <person name="Sheikh S."/>
            <person name="Fu C.-J."/>
            <person name="Brown M.W."/>
            <person name="Baldauf S.L."/>
        </authorList>
    </citation>
    <scope>NUCLEOTIDE SEQUENCE [LARGE SCALE GENOMIC DNA]</scope>
    <source>
        <strain evidence="1 2">ATCC MYA-3509</strain>
    </source>
</reference>